<feature type="compositionally biased region" description="Polar residues" evidence="3">
    <location>
        <begin position="94"/>
        <end position="115"/>
    </location>
</feature>
<accession>X0L468</accession>
<dbReference type="InterPro" id="IPR050987">
    <property type="entry name" value="AtrR-like"/>
</dbReference>
<dbReference type="HOGENOM" id="CLU_016058_0_0_1"/>
<dbReference type="InterPro" id="IPR001138">
    <property type="entry name" value="Zn2Cys6_DnaBD"/>
</dbReference>
<dbReference type="PANTHER" id="PTHR46910:SF25">
    <property type="entry name" value="ABC-TRANSPORTER-REGULATING TRANSCRIPTION FACTOR"/>
    <property type="match status" value="1"/>
</dbReference>
<organism evidence="5">
    <name type="scientific">Fusarium oxysporum f. sp. vasinfectum 25433</name>
    <dbReference type="NCBI Taxonomy" id="1089449"/>
    <lineage>
        <taxon>Eukaryota</taxon>
        <taxon>Fungi</taxon>
        <taxon>Dikarya</taxon>
        <taxon>Ascomycota</taxon>
        <taxon>Pezizomycotina</taxon>
        <taxon>Sordariomycetes</taxon>
        <taxon>Hypocreomycetidae</taxon>
        <taxon>Hypocreales</taxon>
        <taxon>Nectriaceae</taxon>
        <taxon>Fusarium</taxon>
        <taxon>Fusarium oxysporum species complex</taxon>
    </lineage>
</organism>
<dbReference type="PROSITE" id="PS00463">
    <property type="entry name" value="ZN2_CY6_FUNGAL_1"/>
    <property type="match status" value="1"/>
</dbReference>
<dbReference type="OrthoDB" id="39175at2759"/>
<dbReference type="SUPFAM" id="SSF57701">
    <property type="entry name" value="Zn2/Cys6 DNA-binding domain"/>
    <property type="match status" value="1"/>
</dbReference>
<feature type="compositionally biased region" description="Polar residues" evidence="3">
    <location>
        <begin position="75"/>
        <end position="87"/>
    </location>
</feature>
<dbReference type="Pfam" id="PF04082">
    <property type="entry name" value="Fungal_trans"/>
    <property type="match status" value="1"/>
</dbReference>
<dbReference type="SMART" id="SM00906">
    <property type="entry name" value="Fungal_trans"/>
    <property type="match status" value="1"/>
</dbReference>
<feature type="region of interest" description="Disordered" evidence="3">
    <location>
        <begin position="75"/>
        <end position="182"/>
    </location>
</feature>
<keyword evidence="2" id="KW-0539">Nucleus</keyword>
<evidence type="ECO:0000256" key="1">
    <source>
        <dbReference type="ARBA" id="ARBA00022723"/>
    </source>
</evidence>
<keyword evidence="1" id="KW-0479">Metal-binding</keyword>
<dbReference type="AlphaFoldDB" id="X0L468"/>
<dbReference type="GO" id="GO:0008270">
    <property type="term" value="F:zinc ion binding"/>
    <property type="evidence" value="ECO:0007669"/>
    <property type="project" value="InterPro"/>
</dbReference>
<dbReference type="Proteomes" id="UP000030701">
    <property type="component" value="Unassembled WGS sequence"/>
</dbReference>
<proteinExistence type="predicted"/>
<evidence type="ECO:0000313" key="5">
    <source>
        <dbReference type="EMBL" id="EXM15817.1"/>
    </source>
</evidence>
<dbReference type="GO" id="GO:0000981">
    <property type="term" value="F:DNA-binding transcription factor activity, RNA polymerase II-specific"/>
    <property type="evidence" value="ECO:0007669"/>
    <property type="project" value="InterPro"/>
</dbReference>
<sequence length="749" mass="83916">MALSRPLPKCVVACRFCRDKKVKCSGTHPCANCVTHQQSCKYPEKTVRTRRQRAPQRSLEARLASVELLLTQSAQKPWSSSQVNGLSPQPPNKTTPQEQQPHPIQTQPFSHTTETVPDAMPESTVCVAEPRNTASPTGGVALGHAATNSPGLTDGGRSESSDRQLVVQARTTEEPSLPPQDTPLEMIHATSHSFSVANDDPINLDWPLVEPEAEEDDHRGIMYEVVSPGVLSICSSVSSDWICNRLGNQDFHASACNFSATMTRRLRLGRRLGGERAADPDYETAKKWTQAFFEESIEHAWGLVPRRAFEMRLEHHYKHSCPQIYDQNVSWYALRNIVFAIGARLALSPTRLVPSLMDAQKQSWPFFENAFSVQVDLMYMPSGNINIEILLLMMFYCEGITSPKLSYMLLGCATRLAQSKGLHLMPAAYTHVSESEDISRKYLWWIIYVHDKTTSLITARPSVISDKDTSVGLPTMARPDTATDLTLFVNTIKLAQIVSVIVKKLIGPNERRKSYSKLADLTARLESDLQIWQAGSRIEDEEIPSSGSQSNHFRVRSTMRLELKLCYYCAVCALHGTSRRPWEVPPEQEAEYLAHVQERWPKIAEASRSLITLCQPCQINAATPARLAIYYPLVAVINLFINVLERPTAQSATADVNLIDMMTGTFARLEYATSGHLNITFPRELADFARGLVSRLKDSPPDTSLSSYLPIDLEMSLAEYNPNIPLDQVCLSKDPPYPFHDWLLERTIY</sequence>
<dbReference type="SMART" id="SM00066">
    <property type="entry name" value="GAL4"/>
    <property type="match status" value="1"/>
</dbReference>
<dbReference type="InterPro" id="IPR036864">
    <property type="entry name" value="Zn2-C6_fun-type_DNA-bd_sf"/>
</dbReference>
<dbReference type="PROSITE" id="PS50048">
    <property type="entry name" value="ZN2_CY6_FUNGAL_2"/>
    <property type="match status" value="1"/>
</dbReference>
<reference evidence="5" key="2">
    <citation type="submission" date="2014-03" db="EMBL/GenBank/DDBJ databases">
        <title>The Genome Annotation of Fusarium oxysporum Cotton.</title>
        <authorList>
            <consortium name="The Broad Institute Genomics Platform"/>
            <person name="Ma L.-J."/>
            <person name="Corby-Kistler H."/>
            <person name="Broz K."/>
            <person name="Gale L.R."/>
            <person name="Jonkers W."/>
            <person name="O'Donnell K."/>
            <person name="Ploetz R."/>
            <person name="Steinberg C."/>
            <person name="Schwartz D.C."/>
            <person name="VanEtten H."/>
            <person name="Zhou S."/>
            <person name="Young S.K."/>
            <person name="Zeng Q."/>
            <person name="Gargeya S."/>
            <person name="Fitzgerald M."/>
            <person name="Abouelleil A."/>
            <person name="Alvarado L."/>
            <person name="Chapman S.B."/>
            <person name="Gainer-Dewar J."/>
            <person name="Goldberg J."/>
            <person name="Griggs A."/>
            <person name="Gujja S."/>
            <person name="Hansen M."/>
            <person name="Howarth C."/>
            <person name="Imamovic A."/>
            <person name="Ireland A."/>
            <person name="Larimer J."/>
            <person name="McCowan C."/>
            <person name="Murphy C."/>
            <person name="Pearson M."/>
            <person name="Poon T.W."/>
            <person name="Priest M."/>
            <person name="Roberts A."/>
            <person name="Saif S."/>
            <person name="Shea T."/>
            <person name="Sykes S."/>
            <person name="Wortman J."/>
            <person name="Nusbaum C."/>
            <person name="Birren B."/>
        </authorList>
    </citation>
    <scope>NUCLEOTIDE SEQUENCE</scope>
    <source>
        <strain evidence="5">25433</strain>
    </source>
</reference>
<evidence type="ECO:0000259" key="4">
    <source>
        <dbReference type="PROSITE" id="PS50048"/>
    </source>
</evidence>
<reference evidence="5" key="1">
    <citation type="submission" date="2011-11" db="EMBL/GenBank/DDBJ databases">
        <title>The Genome Sequence of Fusarium oxysporum Cotton.</title>
        <authorList>
            <consortium name="The Broad Institute Genome Sequencing Platform"/>
            <person name="Ma L.-J."/>
            <person name="Gale L.R."/>
            <person name="Schwartz D.C."/>
            <person name="Zhou S."/>
            <person name="Corby-Kistler H."/>
            <person name="Young S.K."/>
            <person name="Zeng Q."/>
            <person name="Gargeya S."/>
            <person name="Fitzgerald M."/>
            <person name="Haas B."/>
            <person name="Abouelleil A."/>
            <person name="Alvarado L."/>
            <person name="Arachchi H.M."/>
            <person name="Berlin A."/>
            <person name="Brown A."/>
            <person name="Chapman S.B."/>
            <person name="Chen Z."/>
            <person name="Dunbar C."/>
            <person name="Freedman E."/>
            <person name="Gearin G."/>
            <person name="Goldberg J."/>
            <person name="Griggs A."/>
            <person name="Gujja S."/>
            <person name="Heiman D."/>
            <person name="Howarth C."/>
            <person name="Larson L."/>
            <person name="Lui A."/>
            <person name="MacDonald P.J.P."/>
            <person name="Montmayeur A."/>
            <person name="Murphy C."/>
            <person name="Neiman D."/>
            <person name="Pearson M."/>
            <person name="Priest M."/>
            <person name="Roberts A."/>
            <person name="Saif S."/>
            <person name="Shea T."/>
            <person name="Shenoy N."/>
            <person name="Sisk P."/>
            <person name="Stolte C."/>
            <person name="Sykes S."/>
            <person name="Wortman J."/>
            <person name="Nusbaum C."/>
            <person name="Birren B."/>
        </authorList>
    </citation>
    <scope>NUCLEOTIDE SEQUENCE [LARGE SCALE GENOMIC DNA]</scope>
    <source>
        <strain evidence="5">25433</strain>
    </source>
</reference>
<dbReference type="Gene3D" id="4.10.240.10">
    <property type="entry name" value="Zn(2)-C6 fungal-type DNA-binding domain"/>
    <property type="match status" value="1"/>
</dbReference>
<dbReference type="CDD" id="cd12148">
    <property type="entry name" value="fungal_TF_MHR"/>
    <property type="match status" value="1"/>
</dbReference>
<name>X0L468_FUSOX</name>
<evidence type="ECO:0000256" key="3">
    <source>
        <dbReference type="SAM" id="MobiDB-lite"/>
    </source>
</evidence>
<dbReference type="EMBL" id="KK035226">
    <property type="protein sequence ID" value="EXM15817.1"/>
    <property type="molecule type" value="Genomic_DNA"/>
</dbReference>
<dbReference type="Pfam" id="PF00172">
    <property type="entry name" value="Zn_clus"/>
    <property type="match status" value="1"/>
</dbReference>
<dbReference type="GO" id="GO:0006351">
    <property type="term" value="P:DNA-templated transcription"/>
    <property type="evidence" value="ECO:0007669"/>
    <property type="project" value="InterPro"/>
</dbReference>
<gene>
    <name evidence="5" type="ORF">FOTG_15852</name>
</gene>
<dbReference type="GO" id="GO:0003677">
    <property type="term" value="F:DNA binding"/>
    <property type="evidence" value="ECO:0007669"/>
    <property type="project" value="InterPro"/>
</dbReference>
<feature type="domain" description="Zn(2)-C6 fungal-type" evidence="4">
    <location>
        <begin position="13"/>
        <end position="42"/>
    </location>
</feature>
<dbReference type="PANTHER" id="PTHR46910">
    <property type="entry name" value="TRANSCRIPTION FACTOR PDR1"/>
    <property type="match status" value="1"/>
</dbReference>
<protein>
    <recommendedName>
        <fullName evidence="4">Zn(2)-C6 fungal-type domain-containing protein</fullName>
    </recommendedName>
</protein>
<dbReference type="CDD" id="cd00067">
    <property type="entry name" value="GAL4"/>
    <property type="match status" value="1"/>
</dbReference>
<evidence type="ECO:0000256" key="2">
    <source>
        <dbReference type="ARBA" id="ARBA00023242"/>
    </source>
</evidence>
<dbReference type="InterPro" id="IPR007219">
    <property type="entry name" value="XnlR_reg_dom"/>
</dbReference>